<evidence type="ECO:0000256" key="3">
    <source>
        <dbReference type="ARBA" id="ARBA00022840"/>
    </source>
</evidence>
<evidence type="ECO:0000256" key="1">
    <source>
        <dbReference type="ARBA" id="ARBA00007381"/>
    </source>
</evidence>
<dbReference type="SUPFAM" id="SSF53067">
    <property type="entry name" value="Actin-like ATPase domain"/>
    <property type="match status" value="2"/>
</dbReference>
<dbReference type="PANTHER" id="PTHR19375">
    <property type="entry name" value="HEAT SHOCK PROTEIN 70KDA"/>
    <property type="match status" value="1"/>
</dbReference>
<evidence type="ECO:0000313" key="9">
    <source>
        <dbReference type="EMBL" id="GIF76143.1"/>
    </source>
</evidence>
<keyword evidence="3 6" id="KW-0067">ATP-binding</keyword>
<dbReference type="InterPro" id="IPR013126">
    <property type="entry name" value="Hsp_70_fam"/>
</dbReference>
<reference evidence="9 10" key="1">
    <citation type="submission" date="2021-01" db="EMBL/GenBank/DDBJ databases">
        <title>Whole genome shotgun sequence of Asanoa siamensis NBRC 107932.</title>
        <authorList>
            <person name="Komaki H."/>
            <person name="Tamura T."/>
        </authorList>
    </citation>
    <scope>NUCLEOTIDE SEQUENCE [LARGE SCALE GENOMIC DNA]</scope>
    <source>
        <strain evidence="9 10">NBRC 107932</strain>
    </source>
</reference>
<dbReference type="Gene3D" id="3.30.420.40">
    <property type="match status" value="2"/>
</dbReference>
<proteinExistence type="inferred from homology"/>
<evidence type="ECO:0000313" key="10">
    <source>
        <dbReference type="Proteomes" id="UP000604117"/>
    </source>
</evidence>
<accession>A0ABQ4CXX8</accession>
<dbReference type="PRINTS" id="PR00301">
    <property type="entry name" value="HEATSHOCK70"/>
</dbReference>
<sequence>MRAVGIDFGTSHTVAVVAVDGTSRPLLFDGSPLLPSAVYLDPSDRLVAGADAVRAARLDPARFEPNPKRRVDEGSVLLGARSVPVPSLVGAVLGRVAEEARRWAGESFSVVLTHPAGWSGLRTGVLVEAASSAGLPGTPVLLPEPVAAARYFTGVLRGAVPVGASLAVYDLGGGTFDAAVVRRSPGGFEVLSAHGLPDVGGLDLDQALVEHLGAAYSSSRTAVWDAVVTPSSAAERRQRALLYDDVRGAKEALSRTSSADIHLPALDVAAHVTRDELERLARPMLTRTVDCLARTIADARLDEDDLVGVFLVGGSSRMPLVARMIHQELGIAPTALEQPETVVAQGAVSPEVESPGARVPTQRLPMGSGGDRPVSPPSGFVVPTQRVPTSGAGQGAPDHGPSAGTASGYPGGAGSVPGYPPTAGTGPAYPPQADGSPGNPAQADAGVGNSPQAGGSPGNLAPANGGPGYPGPAGPGYPAPASPATGYGGFVPSQPVPPTVSPAPNRAGLAWVIALSIAVAIAATVLALMLLNG</sequence>
<evidence type="ECO:0000256" key="5">
    <source>
        <dbReference type="ARBA" id="ARBA00023186"/>
    </source>
</evidence>
<comment type="caution">
    <text evidence="9">The sequence shown here is derived from an EMBL/GenBank/DDBJ whole genome shotgun (WGS) entry which is preliminary data.</text>
</comment>
<keyword evidence="8" id="KW-1133">Transmembrane helix</keyword>
<dbReference type="InterPro" id="IPR018181">
    <property type="entry name" value="Heat_shock_70_CS"/>
</dbReference>
<comment type="similarity">
    <text evidence="1 6">Belongs to the heat shock protein 70 family.</text>
</comment>
<dbReference type="RefSeq" id="WP_203716982.1">
    <property type="nucleotide sequence ID" value="NZ_BONE01000054.1"/>
</dbReference>
<dbReference type="Gene3D" id="3.90.640.10">
    <property type="entry name" value="Actin, Chain A, domain 4"/>
    <property type="match status" value="1"/>
</dbReference>
<keyword evidence="8" id="KW-0472">Membrane</keyword>
<keyword evidence="8" id="KW-0812">Transmembrane</keyword>
<evidence type="ECO:0000256" key="8">
    <source>
        <dbReference type="SAM" id="Phobius"/>
    </source>
</evidence>
<feature type="region of interest" description="Disordered" evidence="7">
    <location>
        <begin position="345"/>
        <end position="477"/>
    </location>
</feature>
<protein>
    <recommendedName>
        <fullName evidence="11">Hsp70 protein</fullName>
    </recommendedName>
</protein>
<keyword evidence="4" id="KW-0346">Stress response</keyword>
<organism evidence="9 10">
    <name type="scientific">Asanoa siamensis</name>
    <dbReference type="NCBI Taxonomy" id="926357"/>
    <lineage>
        <taxon>Bacteria</taxon>
        <taxon>Bacillati</taxon>
        <taxon>Actinomycetota</taxon>
        <taxon>Actinomycetes</taxon>
        <taxon>Micromonosporales</taxon>
        <taxon>Micromonosporaceae</taxon>
        <taxon>Asanoa</taxon>
    </lineage>
</organism>
<evidence type="ECO:0000256" key="2">
    <source>
        <dbReference type="ARBA" id="ARBA00022741"/>
    </source>
</evidence>
<name>A0ABQ4CXX8_9ACTN</name>
<evidence type="ECO:0000256" key="7">
    <source>
        <dbReference type="SAM" id="MobiDB-lite"/>
    </source>
</evidence>
<dbReference type="Pfam" id="PF00012">
    <property type="entry name" value="HSP70"/>
    <property type="match status" value="1"/>
</dbReference>
<keyword evidence="5" id="KW-0143">Chaperone</keyword>
<keyword evidence="2 6" id="KW-0547">Nucleotide-binding</keyword>
<feature type="transmembrane region" description="Helical" evidence="8">
    <location>
        <begin position="508"/>
        <end position="531"/>
    </location>
</feature>
<dbReference type="InterPro" id="IPR043129">
    <property type="entry name" value="ATPase_NBD"/>
</dbReference>
<evidence type="ECO:0000256" key="6">
    <source>
        <dbReference type="RuleBase" id="RU003322"/>
    </source>
</evidence>
<dbReference type="Proteomes" id="UP000604117">
    <property type="component" value="Unassembled WGS sequence"/>
</dbReference>
<evidence type="ECO:0008006" key="11">
    <source>
        <dbReference type="Google" id="ProtNLM"/>
    </source>
</evidence>
<dbReference type="PROSITE" id="PS01036">
    <property type="entry name" value="HSP70_3"/>
    <property type="match status" value="1"/>
</dbReference>
<evidence type="ECO:0000256" key="4">
    <source>
        <dbReference type="ARBA" id="ARBA00023016"/>
    </source>
</evidence>
<gene>
    <name evidence="9" type="ORF">Asi02nite_56610</name>
</gene>
<keyword evidence="10" id="KW-1185">Reference proteome</keyword>
<dbReference type="EMBL" id="BONE01000054">
    <property type="protein sequence ID" value="GIF76143.1"/>
    <property type="molecule type" value="Genomic_DNA"/>
</dbReference>